<dbReference type="RefSeq" id="WP_408326149.1">
    <property type="nucleotide sequence ID" value="NZ_JAQQFH010000002.1"/>
</dbReference>
<sequence length="149" mass="16282">MHLLSKQVAALLIASALAGCAPMTQTTADTAWATRIPQIQLDANGHYKDWGQVIRHDQAMVARGLAPPIVLQYDAQASKLPPGTPQSEAILRAKLAATEKFARDNHLDRDTPQPEDLFGTMQYEKDYARAHQQQKLCTNMATGGADLCN</sequence>
<name>A0ABW8ZLR7_9BURK</name>
<keyword evidence="1" id="KW-0732">Signal</keyword>
<organism evidence="2 3">
    <name type="scientific">Paraburkholderia agricolaris</name>
    <dbReference type="NCBI Taxonomy" id="2152888"/>
    <lineage>
        <taxon>Bacteria</taxon>
        <taxon>Pseudomonadati</taxon>
        <taxon>Pseudomonadota</taxon>
        <taxon>Betaproteobacteria</taxon>
        <taxon>Burkholderiales</taxon>
        <taxon>Burkholderiaceae</taxon>
        <taxon>Paraburkholderia</taxon>
    </lineage>
</organism>
<gene>
    <name evidence="2" type="ORF">PQR66_09495</name>
</gene>
<accession>A0ABW8ZLR7</accession>
<dbReference type="Proteomes" id="UP001629249">
    <property type="component" value="Unassembled WGS sequence"/>
</dbReference>
<keyword evidence="3" id="KW-1185">Reference proteome</keyword>
<evidence type="ECO:0008006" key="4">
    <source>
        <dbReference type="Google" id="ProtNLM"/>
    </source>
</evidence>
<comment type="caution">
    <text evidence="2">The sequence shown here is derived from an EMBL/GenBank/DDBJ whole genome shotgun (WGS) entry which is preliminary data.</text>
</comment>
<proteinExistence type="predicted"/>
<feature type="chain" id="PRO_5047464489" description="Lipoprotein" evidence="1">
    <location>
        <begin position="19"/>
        <end position="149"/>
    </location>
</feature>
<reference evidence="2 3" key="1">
    <citation type="journal article" date="2024" name="Chem. Sci.">
        <title>Discovery of megapolipeptins by genome mining of a Burkholderiales bacteria collection.</title>
        <authorList>
            <person name="Paulo B.S."/>
            <person name="Recchia M.J.J."/>
            <person name="Lee S."/>
            <person name="Fergusson C.H."/>
            <person name="Romanowski S.B."/>
            <person name="Hernandez A."/>
            <person name="Krull N."/>
            <person name="Liu D.Y."/>
            <person name="Cavanagh H."/>
            <person name="Bos A."/>
            <person name="Gray C.A."/>
            <person name="Murphy B.T."/>
            <person name="Linington R.G."/>
            <person name="Eustaquio A.S."/>
        </authorList>
    </citation>
    <scope>NUCLEOTIDE SEQUENCE [LARGE SCALE GENOMIC DNA]</scope>
    <source>
        <strain evidence="2 3">RL16-012-BIC-B</strain>
    </source>
</reference>
<dbReference type="EMBL" id="JAQQFN010000005">
    <property type="protein sequence ID" value="MFL9883258.1"/>
    <property type="molecule type" value="Genomic_DNA"/>
</dbReference>
<dbReference type="PROSITE" id="PS51257">
    <property type="entry name" value="PROKAR_LIPOPROTEIN"/>
    <property type="match status" value="1"/>
</dbReference>
<protein>
    <recommendedName>
        <fullName evidence="4">Lipoprotein</fullName>
    </recommendedName>
</protein>
<evidence type="ECO:0000313" key="2">
    <source>
        <dbReference type="EMBL" id="MFL9883258.1"/>
    </source>
</evidence>
<feature type="signal peptide" evidence="1">
    <location>
        <begin position="1"/>
        <end position="18"/>
    </location>
</feature>
<evidence type="ECO:0000313" key="3">
    <source>
        <dbReference type="Proteomes" id="UP001629249"/>
    </source>
</evidence>
<evidence type="ECO:0000256" key="1">
    <source>
        <dbReference type="SAM" id="SignalP"/>
    </source>
</evidence>